<dbReference type="PANTHER" id="PTHR21212">
    <property type="entry name" value="BERNARDINELLI-SEIP CONGENITAL LIPODYSTROPHY 2 HOMOLOG BSCL2 PROTEIN"/>
    <property type="match status" value="1"/>
</dbReference>
<keyword evidence="3" id="KW-0256">Endoplasmic reticulum</keyword>
<feature type="transmembrane region" description="Helical" evidence="8">
    <location>
        <begin position="161"/>
        <end position="194"/>
    </location>
</feature>
<dbReference type="GO" id="GO:0005789">
    <property type="term" value="C:endoplasmic reticulum membrane"/>
    <property type="evidence" value="ECO:0007669"/>
    <property type="project" value="UniProtKB-SubCell"/>
</dbReference>
<protein>
    <recommendedName>
        <fullName evidence="11">Seipin-2-like</fullName>
    </recommendedName>
</protein>
<evidence type="ECO:0000256" key="3">
    <source>
        <dbReference type="ARBA" id="ARBA00022824"/>
    </source>
</evidence>
<keyword evidence="2 8" id="KW-0812">Transmembrane</keyword>
<dbReference type="AlphaFoldDB" id="A0A3P6D5Z3"/>
<organism evidence="10">
    <name type="scientific">Brassica campestris</name>
    <name type="common">Field mustard</name>
    <dbReference type="NCBI Taxonomy" id="3711"/>
    <lineage>
        <taxon>Eukaryota</taxon>
        <taxon>Viridiplantae</taxon>
        <taxon>Streptophyta</taxon>
        <taxon>Embryophyta</taxon>
        <taxon>Tracheophyta</taxon>
        <taxon>Spermatophyta</taxon>
        <taxon>Magnoliopsida</taxon>
        <taxon>eudicotyledons</taxon>
        <taxon>Gunneridae</taxon>
        <taxon>Pentapetalae</taxon>
        <taxon>rosids</taxon>
        <taxon>malvids</taxon>
        <taxon>Brassicales</taxon>
        <taxon>Brassicaceae</taxon>
        <taxon>Brassiceae</taxon>
        <taxon>Brassica</taxon>
    </lineage>
</organism>
<dbReference type="GO" id="GO:0140042">
    <property type="term" value="P:lipid droplet formation"/>
    <property type="evidence" value="ECO:0007669"/>
    <property type="project" value="UniProtKB-ARBA"/>
</dbReference>
<sequence>MESEEPSSNSSCRCVVSNTMEEVDKLSSFITAEKDVGVSDRVSPFLTGSNTMNGGKPENSKETTSTDHHQGDDFLREATTTDRSLLSSLATLVIKSIEFQVSLMLSFIKFPPWFIHICLSFVMDPYRTMRRGRRYLISKVVELCELGLNDDKLVLEAVRRLALGLLWAVHVGIVLFAMLVSAFMISGFVISLLAHEPLVVKESLSFDYTKISPEAYVPVTRVNSPNQRTEVSVSMTLPESEYNRNLGMFQVRVEVLSENGEVLATSRRLCMLRFRTEPIRLVQTFLKIAPLVSGYLSETQTLDLKLKGFTEKDVVSTACVKVMVEQRAEFRGGAGVPEIYEASLLLESELPLLKRIIWNWRRTLFVWISMCLFVTELVCALVFVRCLIIPRTGQRTQQSDGTHSINSTLNLDGSGGK</sequence>
<dbReference type="Pfam" id="PF06775">
    <property type="entry name" value="Seipin"/>
    <property type="match status" value="1"/>
</dbReference>
<gene>
    <name evidence="10" type="ORF">BRAA04T18136Z</name>
    <name evidence="9" type="ORF">BRAPAZ1V2_A04P27520.2</name>
</gene>
<feature type="region of interest" description="Disordered" evidence="7">
    <location>
        <begin position="396"/>
        <end position="417"/>
    </location>
</feature>
<evidence type="ECO:0000256" key="1">
    <source>
        <dbReference type="ARBA" id="ARBA00004477"/>
    </source>
</evidence>
<evidence type="ECO:0000256" key="8">
    <source>
        <dbReference type="SAM" id="Phobius"/>
    </source>
</evidence>
<comment type="subcellular location">
    <subcellularLocation>
        <location evidence="1">Endoplasmic reticulum membrane</location>
        <topology evidence="1">Multi-pass membrane protein</topology>
    </subcellularLocation>
</comment>
<dbReference type="CDD" id="cd23995">
    <property type="entry name" value="Seipin_BSCL2_like"/>
    <property type="match status" value="1"/>
</dbReference>
<dbReference type="Gramene" id="A04p27520.2_BraZ1">
    <property type="protein sequence ID" value="A04p27520.2_BraZ1.CDS.1"/>
    <property type="gene ID" value="A04g27520.2_BraZ1"/>
</dbReference>
<feature type="compositionally biased region" description="Polar residues" evidence="7">
    <location>
        <begin position="396"/>
        <end position="411"/>
    </location>
</feature>
<feature type="compositionally biased region" description="Basic and acidic residues" evidence="7">
    <location>
        <begin position="58"/>
        <end position="71"/>
    </location>
</feature>
<feature type="region of interest" description="Disordered" evidence="7">
    <location>
        <begin position="44"/>
        <end position="71"/>
    </location>
</feature>
<feature type="transmembrane region" description="Helical" evidence="8">
    <location>
        <begin position="103"/>
        <end position="123"/>
    </location>
</feature>
<evidence type="ECO:0000256" key="2">
    <source>
        <dbReference type="ARBA" id="ARBA00022692"/>
    </source>
</evidence>
<dbReference type="GO" id="GO:0006629">
    <property type="term" value="P:lipid metabolic process"/>
    <property type="evidence" value="ECO:0007669"/>
    <property type="project" value="UniProtKB-KW"/>
</dbReference>
<evidence type="ECO:0000256" key="6">
    <source>
        <dbReference type="ARBA" id="ARBA00023136"/>
    </source>
</evidence>
<evidence type="ECO:0008006" key="11">
    <source>
        <dbReference type="Google" id="ProtNLM"/>
    </source>
</evidence>
<dbReference type="PANTHER" id="PTHR21212:SF7">
    <property type="entry name" value="SEIPIN-3"/>
    <property type="match status" value="1"/>
</dbReference>
<dbReference type="InterPro" id="IPR009617">
    <property type="entry name" value="Seipin"/>
</dbReference>
<keyword evidence="5" id="KW-0443">Lipid metabolism</keyword>
<reference evidence="10" key="1">
    <citation type="submission" date="2018-11" db="EMBL/GenBank/DDBJ databases">
        <authorList>
            <consortium name="Genoscope - CEA"/>
            <person name="William W."/>
        </authorList>
    </citation>
    <scope>NUCLEOTIDE SEQUENCE</scope>
</reference>
<accession>A0A3P6D5Z3</accession>
<evidence type="ECO:0000313" key="9">
    <source>
        <dbReference type="EMBL" id="CAG7907851.1"/>
    </source>
</evidence>
<keyword evidence="6 8" id="KW-0472">Membrane</keyword>
<dbReference type="EMBL" id="LR031576">
    <property type="protein sequence ID" value="VDD14789.1"/>
    <property type="molecule type" value="Genomic_DNA"/>
</dbReference>
<feature type="transmembrane region" description="Helical" evidence="8">
    <location>
        <begin position="364"/>
        <end position="388"/>
    </location>
</feature>
<dbReference type="EMBL" id="LS974620">
    <property type="protein sequence ID" value="CAG7907851.1"/>
    <property type="molecule type" value="Genomic_DNA"/>
</dbReference>
<evidence type="ECO:0000256" key="5">
    <source>
        <dbReference type="ARBA" id="ARBA00023098"/>
    </source>
</evidence>
<name>A0A3P6D5Z3_BRACM</name>
<evidence type="ECO:0000256" key="7">
    <source>
        <dbReference type="SAM" id="MobiDB-lite"/>
    </source>
</evidence>
<keyword evidence="4 8" id="KW-1133">Transmembrane helix</keyword>
<evidence type="ECO:0000256" key="4">
    <source>
        <dbReference type="ARBA" id="ARBA00022989"/>
    </source>
</evidence>
<dbReference type="Proteomes" id="UP000694005">
    <property type="component" value="Chromosome A04"/>
</dbReference>
<evidence type="ECO:0000313" key="10">
    <source>
        <dbReference type="EMBL" id="VDD14789.1"/>
    </source>
</evidence>
<proteinExistence type="predicted"/>